<evidence type="ECO:0000256" key="4">
    <source>
        <dbReference type="ARBA" id="ARBA00012483"/>
    </source>
</evidence>
<dbReference type="GO" id="GO:0008270">
    <property type="term" value="F:zinc ion binding"/>
    <property type="evidence" value="ECO:0007669"/>
    <property type="project" value="UniProtKB-KW"/>
</dbReference>
<dbReference type="PROSITE" id="PS00028">
    <property type="entry name" value="ZINC_FINGER_C2H2_1"/>
    <property type="match status" value="2"/>
</dbReference>
<feature type="compositionally biased region" description="Basic residues" evidence="13">
    <location>
        <begin position="784"/>
        <end position="793"/>
    </location>
</feature>
<dbReference type="GO" id="GO:0005737">
    <property type="term" value="C:cytoplasm"/>
    <property type="evidence" value="ECO:0007669"/>
    <property type="project" value="UniProtKB-SubCell"/>
</dbReference>
<evidence type="ECO:0000256" key="10">
    <source>
        <dbReference type="ARBA" id="ARBA00022833"/>
    </source>
</evidence>
<feature type="compositionally biased region" description="Basic residues" evidence="13">
    <location>
        <begin position="28"/>
        <end position="41"/>
    </location>
</feature>
<dbReference type="InterPro" id="IPR056437">
    <property type="entry name" value="Znf-C2H2_ZNF598/HEL2"/>
</dbReference>
<proteinExistence type="inferred from homology"/>
<evidence type="ECO:0000256" key="2">
    <source>
        <dbReference type="ARBA" id="ARBA00004496"/>
    </source>
</evidence>
<keyword evidence="7" id="KW-0808">Transferase</keyword>
<keyword evidence="16" id="KW-1185">Reference proteome</keyword>
<comment type="caution">
    <text evidence="15">The sequence shown here is derived from an EMBL/GenBank/DDBJ whole genome shotgun (WGS) entry which is preliminary data.</text>
</comment>
<dbReference type="OrthoDB" id="3838338at2759"/>
<keyword evidence="8" id="KW-0479">Metal-binding</keyword>
<evidence type="ECO:0000256" key="12">
    <source>
        <dbReference type="PROSITE-ProRule" id="PRU00175"/>
    </source>
</evidence>
<dbReference type="SMART" id="SM00355">
    <property type="entry name" value="ZnF_C2H2"/>
    <property type="match status" value="4"/>
</dbReference>
<evidence type="ECO:0000256" key="13">
    <source>
        <dbReference type="SAM" id="MobiDB-lite"/>
    </source>
</evidence>
<dbReference type="InterPro" id="IPR001841">
    <property type="entry name" value="Znf_RING"/>
</dbReference>
<dbReference type="Pfam" id="PF25447">
    <property type="entry name" value="RING_ZNF598"/>
    <property type="match status" value="1"/>
</dbReference>
<evidence type="ECO:0000259" key="14">
    <source>
        <dbReference type="PROSITE" id="PS50089"/>
    </source>
</evidence>
<evidence type="ECO:0000313" key="15">
    <source>
        <dbReference type="EMBL" id="CCU74821.1"/>
    </source>
</evidence>
<dbReference type="InterPro" id="IPR013087">
    <property type="entry name" value="Znf_C2H2_type"/>
</dbReference>
<dbReference type="PROSITE" id="PS50089">
    <property type="entry name" value="ZF_RING_2"/>
    <property type="match status" value="1"/>
</dbReference>
<comment type="pathway">
    <text evidence="3">Protein modification; protein ubiquitination.</text>
</comment>
<dbReference type="InterPro" id="IPR044288">
    <property type="entry name" value="ZNF598/HEL2"/>
</dbReference>
<dbReference type="InterPro" id="IPR041888">
    <property type="entry name" value="RING-HC_ZNF598/HEL2"/>
</dbReference>
<dbReference type="SUPFAM" id="SSF57850">
    <property type="entry name" value="RING/U-box"/>
    <property type="match status" value="1"/>
</dbReference>
<comment type="similarity">
    <text evidence="11">Belongs to the ZNF598/HEL2 family.</text>
</comment>
<feature type="compositionally biased region" description="Low complexity" evidence="13">
    <location>
        <begin position="699"/>
        <end position="711"/>
    </location>
</feature>
<evidence type="ECO:0000256" key="3">
    <source>
        <dbReference type="ARBA" id="ARBA00004906"/>
    </source>
</evidence>
<dbReference type="Pfam" id="PF23230">
    <property type="entry name" value="zf-C2H2_13"/>
    <property type="match status" value="1"/>
</dbReference>
<evidence type="ECO:0000256" key="7">
    <source>
        <dbReference type="ARBA" id="ARBA00022679"/>
    </source>
</evidence>
<keyword evidence="9 12" id="KW-0863">Zinc-finger</keyword>
<dbReference type="GO" id="GO:0061630">
    <property type="term" value="F:ubiquitin protein ligase activity"/>
    <property type="evidence" value="ECO:0007669"/>
    <property type="project" value="UniProtKB-EC"/>
</dbReference>
<keyword evidence="5" id="KW-0963">Cytoplasm</keyword>
<accession>N1J5M2</accession>
<feature type="compositionally biased region" description="Polar residues" evidence="13">
    <location>
        <begin position="42"/>
        <end position="54"/>
    </location>
</feature>
<dbReference type="PANTHER" id="PTHR22938">
    <property type="entry name" value="ZINC FINGER PROTEIN 598"/>
    <property type="match status" value="1"/>
</dbReference>
<dbReference type="AlphaFoldDB" id="N1J5M2"/>
<dbReference type="HOGENOM" id="CLU_008515_1_0_1"/>
<evidence type="ECO:0000256" key="9">
    <source>
        <dbReference type="ARBA" id="ARBA00022771"/>
    </source>
</evidence>
<feature type="compositionally biased region" description="Basic and acidic residues" evidence="13">
    <location>
        <begin position="1"/>
        <end position="27"/>
    </location>
</feature>
<dbReference type="EC" id="2.3.2.27" evidence="4"/>
<keyword evidence="6" id="KW-0597">Phosphoprotein</keyword>
<feature type="compositionally biased region" description="Polar residues" evidence="13">
    <location>
        <begin position="617"/>
        <end position="631"/>
    </location>
</feature>
<gene>
    <name evidence="15" type="ORF">BGHDH14_bgh02989</name>
</gene>
<dbReference type="Gene3D" id="3.30.40.10">
    <property type="entry name" value="Zinc/RING finger domain, C3HC4 (zinc finger)"/>
    <property type="match status" value="1"/>
</dbReference>
<dbReference type="InParanoid" id="N1J5M2"/>
<comment type="subcellular location">
    <subcellularLocation>
        <location evidence="2">Cytoplasm</location>
    </subcellularLocation>
</comment>
<evidence type="ECO:0000256" key="1">
    <source>
        <dbReference type="ARBA" id="ARBA00000900"/>
    </source>
</evidence>
<feature type="region of interest" description="Disordered" evidence="13">
    <location>
        <begin position="417"/>
        <end position="444"/>
    </location>
</feature>
<dbReference type="EMBL" id="CAUH01000655">
    <property type="protein sequence ID" value="CCU74821.1"/>
    <property type="molecule type" value="Genomic_DNA"/>
</dbReference>
<dbReference type="GO" id="GO:0016567">
    <property type="term" value="P:protein ubiquitination"/>
    <property type="evidence" value="ECO:0007669"/>
    <property type="project" value="TreeGrafter"/>
</dbReference>
<dbReference type="GO" id="GO:0072344">
    <property type="term" value="P:rescue of stalled ribosome"/>
    <property type="evidence" value="ECO:0007669"/>
    <property type="project" value="InterPro"/>
</dbReference>
<comment type="catalytic activity">
    <reaction evidence="1">
        <text>S-ubiquitinyl-[E2 ubiquitin-conjugating enzyme]-L-cysteine + [acceptor protein]-L-lysine = [E2 ubiquitin-conjugating enzyme]-L-cysteine + N(6)-ubiquitinyl-[acceptor protein]-L-lysine.</text>
        <dbReference type="EC" id="2.3.2.27"/>
    </reaction>
</comment>
<dbReference type="Proteomes" id="UP000015441">
    <property type="component" value="Unassembled WGS sequence"/>
</dbReference>
<feature type="region of interest" description="Disordered" evidence="13">
    <location>
        <begin position="596"/>
        <end position="634"/>
    </location>
</feature>
<evidence type="ECO:0000313" key="16">
    <source>
        <dbReference type="Proteomes" id="UP000015441"/>
    </source>
</evidence>
<dbReference type="InterPro" id="IPR057634">
    <property type="entry name" value="PAH_ZNF598/HEL2"/>
</dbReference>
<name>N1J5M2_BLUG1</name>
<dbReference type="InterPro" id="IPR013083">
    <property type="entry name" value="Znf_RING/FYVE/PHD"/>
</dbReference>
<evidence type="ECO:0000256" key="8">
    <source>
        <dbReference type="ARBA" id="ARBA00022723"/>
    </source>
</evidence>
<sequence length="800" mass="88786">MDRSSNRVAANEERRVTERTAGHERKQQNKGKRIGHNKNGQKPKTDLKNSTLGDSKSVSIDLTSGSSNFQIINKKSSEGSSNDPETCIICASEIIHEGLGPCNHRTCHVCCIRMRVLFKDETCTLCRTPAPYVIITDDRNRRFEDFTDENFKSKENNIGLRFDSLNIRDDVLWMLGYNCPEKECDVVCLAWPHLHDHTRRAHNKKICDLCSKHRKIFPHEHELFTDAGLSRHMKKGDETPGRVNQSGFKGHPLCSFCGNRFYGDDELFTHLREKHERCFVCDRAKPNSPPSYYPNYEALRSHFVKDHFVCQMKDCLDQKYIAFVSEFELKAHMLEVHGDYLSKDDRRDARNVDLSEFSFRESYLEQRRGAGTQRGQRNSRPRGFGRDPNAAPIPNSSAQPLRRDELAFQRQMSILSDQSRTTRSFGHQLTDVQGHPPAPVPQQSQATTTVSSSSISNFLATADTLPTLDLTQASLSQHEKNRAMRHKSVIERASLLLQMDNSKVTLFRKLISTFKGNKSSARALVDELLALFGEIPSNSLGTLIREVADLFEDSAKSDELRTAWNDWRAINEDYPSLPAVSEGSTLLSWASKNCNTSSGPVTVSSSNRAMKLKKSTAKSVQSPTSQNRSWGSASLASSTAVDVSSTSRNTVTSAFPSLPQTANRKNVANVSNSNPPKIGDTASISATTYKSLSKANQNSTTSSSRQISTTSNGGNNAPLGVDAFPALPRAIKSQGINRNHASSLGRRDLRQTSENVWNGAGATGSNSSGLDVAIDDGHEDSIKGKKKMNKGKKQVLLGWG</sequence>
<feature type="compositionally biased region" description="Polar residues" evidence="13">
    <location>
        <begin position="417"/>
        <end position="431"/>
    </location>
</feature>
<keyword evidence="10" id="KW-0862">Zinc</keyword>
<evidence type="ECO:0000256" key="11">
    <source>
        <dbReference type="ARBA" id="ARBA00035113"/>
    </source>
</evidence>
<feature type="region of interest" description="Disordered" evidence="13">
    <location>
        <begin position="365"/>
        <end position="401"/>
    </location>
</feature>
<reference evidence="15 16" key="1">
    <citation type="journal article" date="2010" name="Science">
        <title>Genome expansion and gene loss in powdery mildew fungi reveal tradeoffs in extreme parasitism.</title>
        <authorList>
            <person name="Spanu P.D."/>
            <person name="Abbott J.C."/>
            <person name="Amselem J."/>
            <person name="Burgis T.A."/>
            <person name="Soanes D.M."/>
            <person name="Stueber K."/>
            <person name="Ver Loren van Themaat E."/>
            <person name="Brown J.K.M."/>
            <person name="Butcher S.A."/>
            <person name="Gurr S.J."/>
            <person name="Lebrun M.-H."/>
            <person name="Ridout C.J."/>
            <person name="Schulze-Lefert P."/>
            <person name="Talbot N.J."/>
            <person name="Ahmadinejad N."/>
            <person name="Ametz C."/>
            <person name="Barton G.R."/>
            <person name="Benjdia M."/>
            <person name="Bidzinski P."/>
            <person name="Bindschedler L.V."/>
            <person name="Both M."/>
            <person name="Brewer M.T."/>
            <person name="Cadle-Davidson L."/>
            <person name="Cadle-Davidson M.M."/>
            <person name="Collemare J."/>
            <person name="Cramer R."/>
            <person name="Frenkel O."/>
            <person name="Godfrey D."/>
            <person name="Harriman J."/>
            <person name="Hoede C."/>
            <person name="King B.C."/>
            <person name="Klages S."/>
            <person name="Kleemann J."/>
            <person name="Knoll D."/>
            <person name="Koti P.S."/>
            <person name="Kreplak J."/>
            <person name="Lopez-Ruiz F.J."/>
            <person name="Lu X."/>
            <person name="Maekawa T."/>
            <person name="Mahanil S."/>
            <person name="Micali C."/>
            <person name="Milgroom M.G."/>
            <person name="Montana G."/>
            <person name="Noir S."/>
            <person name="O'Connell R.J."/>
            <person name="Oberhaensli S."/>
            <person name="Parlange F."/>
            <person name="Pedersen C."/>
            <person name="Quesneville H."/>
            <person name="Reinhardt R."/>
            <person name="Rott M."/>
            <person name="Sacristan S."/>
            <person name="Schmidt S.M."/>
            <person name="Schoen M."/>
            <person name="Skamnioti P."/>
            <person name="Sommer H."/>
            <person name="Stephens A."/>
            <person name="Takahara H."/>
            <person name="Thordal-Christensen H."/>
            <person name="Vigouroux M."/>
            <person name="Wessling R."/>
            <person name="Wicker T."/>
            <person name="Panstruga R."/>
        </authorList>
    </citation>
    <scope>NUCLEOTIDE SEQUENCE [LARGE SCALE GENOMIC DNA]</scope>
    <source>
        <strain evidence="15">DH14</strain>
    </source>
</reference>
<feature type="compositionally biased region" description="Polar residues" evidence="13">
    <location>
        <begin position="596"/>
        <end position="608"/>
    </location>
</feature>
<feature type="region of interest" description="Disordered" evidence="13">
    <location>
        <begin position="693"/>
        <end position="717"/>
    </location>
</feature>
<dbReference type="GO" id="GO:0043022">
    <property type="term" value="F:ribosome binding"/>
    <property type="evidence" value="ECO:0007669"/>
    <property type="project" value="TreeGrafter"/>
</dbReference>
<feature type="region of interest" description="Disordered" evidence="13">
    <location>
        <begin position="1"/>
        <end position="54"/>
    </location>
</feature>
<dbReference type="CDD" id="cd16615">
    <property type="entry name" value="RING-HC_ZNF598"/>
    <property type="match status" value="1"/>
</dbReference>
<dbReference type="PANTHER" id="PTHR22938:SF0">
    <property type="entry name" value="E3 UBIQUITIN-PROTEIN LIGASE ZNF598"/>
    <property type="match status" value="1"/>
</dbReference>
<evidence type="ECO:0000256" key="6">
    <source>
        <dbReference type="ARBA" id="ARBA00022553"/>
    </source>
</evidence>
<dbReference type="eggNOG" id="KOG2231">
    <property type="taxonomic scope" value="Eukaryota"/>
</dbReference>
<dbReference type="STRING" id="546991.N1J5M2"/>
<evidence type="ECO:0000256" key="5">
    <source>
        <dbReference type="ARBA" id="ARBA00022490"/>
    </source>
</evidence>
<feature type="region of interest" description="Disordered" evidence="13">
    <location>
        <begin position="781"/>
        <end position="800"/>
    </location>
</feature>
<dbReference type="Pfam" id="PF23202">
    <property type="entry name" value="PAH_ZNF598"/>
    <property type="match status" value="1"/>
</dbReference>
<feature type="domain" description="RING-type" evidence="14">
    <location>
        <begin position="87"/>
        <end position="127"/>
    </location>
</feature>
<protein>
    <recommendedName>
        <fullName evidence="4">RING-type E3 ubiquitin transferase</fullName>
        <ecNumber evidence="4">2.3.2.27</ecNumber>
    </recommendedName>
</protein>
<organism evidence="15 16">
    <name type="scientific">Blumeria graminis f. sp. hordei (strain DH14)</name>
    <name type="common">Barley powdery mildew</name>
    <name type="synonym">Oidium monilioides f. sp. hordei</name>
    <dbReference type="NCBI Taxonomy" id="546991"/>
    <lineage>
        <taxon>Eukaryota</taxon>
        <taxon>Fungi</taxon>
        <taxon>Dikarya</taxon>
        <taxon>Ascomycota</taxon>
        <taxon>Pezizomycotina</taxon>
        <taxon>Leotiomycetes</taxon>
        <taxon>Erysiphales</taxon>
        <taxon>Erysiphaceae</taxon>
        <taxon>Blumeria</taxon>
        <taxon>Blumeria hordei</taxon>
    </lineage>
</organism>